<dbReference type="GO" id="GO:0004803">
    <property type="term" value="F:transposase activity"/>
    <property type="evidence" value="ECO:0007669"/>
    <property type="project" value="TreeGrafter"/>
</dbReference>
<dbReference type="EMBL" id="SLUO01000003">
    <property type="protein sequence ID" value="TCL59982.1"/>
    <property type="molecule type" value="Genomic_DNA"/>
</dbReference>
<dbReference type="GO" id="GO:0032196">
    <property type="term" value="P:transposition"/>
    <property type="evidence" value="ECO:0007669"/>
    <property type="project" value="TreeGrafter"/>
</dbReference>
<dbReference type="Pfam" id="PF13936">
    <property type="entry name" value="HTH_38"/>
    <property type="match status" value="1"/>
</dbReference>
<evidence type="ECO:0000256" key="1">
    <source>
        <dbReference type="ARBA" id="ARBA00023172"/>
    </source>
</evidence>
<reference evidence="3 4" key="1">
    <citation type="submission" date="2019-03" db="EMBL/GenBank/DDBJ databases">
        <title>Genomic Encyclopedia of Type Strains, Phase IV (KMG-IV): sequencing the most valuable type-strain genomes for metagenomic binning, comparative biology and taxonomic classification.</title>
        <authorList>
            <person name="Goeker M."/>
        </authorList>
    </citation>
    <scope>NUCLEOTIDE SEQUENCE [LARGE SCALE GENOMIC DNA]</scope>
    <source>
        <strain evidence="3 4">DSM 100556</strain>
    </source>
</reference>
<dbReference type="GO" id="GO:0015074">
    <property type="term" value="P:DNA integration"/>
    <property type="evidence" value="ECO:0007669"/>
    <property type="project" value="InterPro"/>
</dbReference>
<protein>
    <submittedName>
        <fullName evidence="3">IS30 family transposase</fullName>
    </submittedName>
</protein>
<accession>A0A4R1R3T2</accession>
<name>A0A4R1R3T2_9FIRM</name>
<proteinExistence type="predicted"/>
<dbReference type="GO" id="GO:0003676">
    <property type="term" value="F:nucleic acid binding"/>
    <property type="evidence" value="ECO:0007669"/>
    <property type="project" value="InterPro"/>
</dbReference>
<dbReference type="InterPro" id="IPR012337">
    <property type="entry name" value="RNaseH-like_sf"/>
</dbReference>
<dbReference type="InterPro" id="IPR001584">
    <property type="entry name" value="Integrase_cat-core"/>
</dbReference>
<gene>
    <name evidence="3" type="ORF">EDD76_103173</name>
</gene>
<keyword evidence="4" id="KW-1185">Reference proteome</keyword>
<dbReference type="Gene3D" id="3.30.420.10">
    <property type="entry name" value="Ribonuclease H-like superfamily/Ribonuclease H"/>
    <property type="match status" value="1"/>
</dbReference>
<dbReference type="SUPFAM" id="SSF53098">
    <property type="entry name" value="Ribonuclease H-like"/>
    <property type="match status" value="1"/>
</dbReference>
<feature type="domain" description="Integrase catalytic" evidence="2">
    <location>
        <begin position="166"/>
        <end position="341"/>
    </location>
</feature>
<dbReference type="GO" id="GO:0006310">
    <property type="term" value="P:DNA recombination"/>
    <property type="evidence" value="ECO:0007669"/>
    <property type="project" value="UniProtKB-KW"/>
</dbReference>
<dbReference type="InterPro" id="IPR051917">
    <property type="entry name" value="Transposase-Integrase"/>
</dbReference>
<dbReference type="RefSeq" id="WP_031389637.1">
    <property type="nucleotide sequence ID" value="NZ_JPNB01000001.1"/>
</dbReference>
<dbReference type="PANTHER" id="PTHR10948:SF23">
    <property type="entry name" value="TRANSPOSASE INSI FOR INSERTION SEQUENCE ELEMENT IS30A-RELATED"/>
    <property type="match status" value="1"/>
</dbReference>
<comment type="caution">
    <text evidence="3">The sequence shown here is derived from an EMBL/GenBank/DDBJ whole genome shotgun (WGS) entry which is preliminary data.</text>
</comment>
<dbReference type="OrthoDB" id="9776104at2"/>
<dbReference type="AlphaFoldDB" id="A0A4R1R3T2"/>
<sequence>MSAYIKEHERYIIETMLKDGKNPKEIAQRIGKHYTTVYREIKRGTVLMRDGQTWLEKSVYCADVSQRIQEERGHNKGIDLKVGNDYAFMHEVERLIKEEKYSPYAALVTVRKSGNFKTDICTATLYSYIHSRLFWSISAKDLPYQKTKRTEKKIRHCYHMTGAKKIEERPKEVNEREIYGHWEMDTVYSGKGKSKACLLVLTERMLRKEIVKPIRDRTAKSVVKALDRIEREYGTRRFRSTFKTITCDNGVEFSAHNEIERSLYGVKPRTSVYFCHPFCSSERGSNENANKLIRRHIPKGADIADYSVDKIQYIEDWINNYPRKMFGGLSVNEYRKSLAIP</sequence>
<evidence type="ECO:0000313" key="3">
    <source>
        <dbReference type="EMBL" id="TCL59982.1"/>
    </source>
</evidence>
<dbReference type="PROSITE" id="PS50994">
    <property type="entry name" value="INTEGRASE"/>
    <property type="match status" value="1"/>
</dbReference>
<dbReference type="NCBIfam" id="NF033563">
    <property type="entry name" value="transpos_IS30"/>
    <property type="match status" value="1"/>
</dbReference>
<organism evidence="3 4">
    <name type="scientific">Kineothrix alysoides</name>
    <dbReference type="NCBI Taxonomy" id="1469948"/>
    <lineage>
        <taxon>Bacteria</taxon>
        <taxon>Bacillati</taxon>
        <taxon>Bacillota</taxon>
        <taxon>Clostridia</taxon>
        <taxon>Lachnospirales</taxon>
        <taxon>Lachnospiraceae</taxon>
        <taxon>Kineothrix</taxon>
    </lineage>
</organism>
<keyword evidence="1" id="KW-0233">DNA recombination</keyword>
<dbReference type="STRING" id="1469948.GCA_000732725_00888"/>
<dbReference type="InterPro" id="IPR025246">
    <property type="entry name" value="IS30-like_HTH"/>
</dbReference>
<dbReference type="GO" id="GO:0005829">
    <property type="term" value="C:cytosol"/>
    <property type="evidence" value="ECO:0007669"/>
    <property type="project" value="TreeGrafter"/>
</dbReference>
<dbReference type="PANTHER" id="PTHR10948">
    <property type="entry name" value="TRANSPOSASE"/>
    <property type="match status" value="1"/>
</dbReference>
<evidence type="ECO:0000313" key="4">
    <source>
        <dbReference type="Proteomes" id="UP000295718"/>
    </source>
</evidence>
<dbReference type="Pfam" id="PF00665">
    <property type="entry name" value="rve"/>
    <property type="match status" value="1"/>
</dbReference>
<evidence type="ECO:0000259" key="2">
    <source>
        <dbReference type="PROSITE" id="PS50994"/>
    </source>
</evidence>
<dbReference type="InterPro" id="IPR053392">
    <property type="entry name" value="Transposase_IS30-like"/>
</dbReference>
<dbReference type="InterPro" id="IPR036397">
    <property type="entry name" value="RNaseH_sf"/>
</dbReference>
<dbReference type="Proteomes" id="UP000295718">
    <property type="component" value="Unassembled WGS sequence"/>
</dbReference>